<dbReference type="Proteomes" id="UP001190926">
    <property type="component" value="Unassembled WGS sequence"/>
</dbReference>
<sequence>MVWSLASGEALADMLDRWANFDEDFIKVALDDVLRCKRMAKMDASRDTFSEQENSEDDDNKDYGKSKAYGQRSSSQKLLQKNFLRTPEALTLLAETLHRYSEDDLYASFNYLREENYGE</sequence>
<protein>
    <submittedName>
        <fullName evidence="2">Uncharacterized protein</fullName>
    </submittedName>
</protein>
<organism evidence="2 3">
    <name type="scientific">Perilla frutescens var. hirtella</name>
    <name type="common">Perilla citriodora</name>
    <name type="synonym">Perilla setoyensis</name>
    <dbReference type="NCBI Taxonomy" id="608512"/>
    <lineage>
        <taxon>Eukaryota</taxon>
        <taxon>Viridiplantae</taxon>
        <taxon>Streptophyta</taxon>
        <taxon>Embryophyta</taxon>
        <taxon>Tracheophyta</taxon>
        <taxon>Spermatophyta</taxon>
        <taxon>Magnoliopsida</taxon>
        <taxon>eudicotyledons</taxon>
        <taxon>Gunneridae</taxon>
        <taxon>Pentapetalae</taxon>
        <taxon>asterids</taxon>
        <taxon>lamiids</taxon>
        <taxon>Lamiales</taxon>
        <taxon>Lamiaceae</taxon>
        <taxon>Nepetoideae</taxon>
        <taxon>Elsholtzieae</taxon>
        <taxon>Perilla</taxon>
    </lineage>
</organism>
<name>A0AAD4JMS9_PERFH</name>
<accession>A0AAD4JMS9</accession>
<evidence type="ECO:0000313" key="2">
    <source>
        <dbReference type="EMBL" id="KAH6836316.1"/>
    </source>
</evidence>
<comment type="caution">
    <text evidence="2">The sequence shown here is derived from an EMBL/GenBank/DDBJ whole genome shotgun (WGS) entry which is preliminary data.</text>
</comment>
<feature type="region of interest" description="Disordered" evidence="1">
    <location>
        <begin position="43"/>
        <end position="79"/>
    </location>
</feature>
<gene>
    <name evidence="2" type="ORF">C2S53_002234</name>
</gene>
<keyword evidence="3" id="KW-1185">Reference proteome</keyword>
<dbReference type="EMBL" id="SDAM02000020">
    <property type="protein sequence ID" value="KAH6836316.1"/>
    <property type="molecule type" value="Genomic_DNA"/>
</dbReference>
<reference evidence="2 3" key="1">
    <citation type="journal article" date="2021" name="Nat. Commun.">
        <title>Incipient diploidization of the medicinal plant Perilla within 10,000 years.</title>
        <authorList>
            <person name="Zhang Y."/>
            <person name="Shen Q."/>
            <person name="Leng L."/>
            <person name="Zhang D."/>
            <person name="Chen S."/>
            <person name="Shi Y."/>
            <person name="Ning Z."/>
            <person name="Chen S."/>
        </authorList>
    </citation>
    <scope>NUCLEOTIDE SEQUENCE [LARGE SCALE GENOMIC DNA]</scope>
    <source>
        <strain evidence="3">cv. PC099</strain>
    </source>
</reference>
<proteinExistence type="predicted"/>
<evidence type="ECO:0000256" key="1">
    <source>
        <dbReference type="SAM" id="MobiDB-lite"/>
    </source>
</evidence>
<dbReference type="AlphaFoldDB" id="A0AAD4JMS9"/>
<evidence type="ECO:0000313" key="3">
    <source>
        <dbReference type="Proteomes" id="UP001190926"/>
    </source>
</evidence>